<reference evidence="23 24" key="1">
    <citation type="submission" date="2015-01" db="EMBL/GenBank/DDBJ databases">
        <title>The Genome Sequence of Fonsecaea multimorphosa CBS 102226.</title>
        <authorList>
            <consortium name="The Broad Institute Genomics Platform"/>
            <person name="Cuomo C."/>
            <person name="de Hoog S."/>
            <person name="Gorbushina A."/>
            <person name="Stielow B."/>
            <person name="Teixiera M."/>
            <person name="Abouelleil A."/>
            <person name="Chapman S.B."/>
            <person name="Priest M."/>
            <person name="Young S.K."/>
            <person name="Wortman J."/>
            <person name="Nusbaum C."/>
            <person name="Birren B."/>
        </authorList>
    </citation>
    <scope>NUCLEOTIDE SEQUENCE [LARGE SCALE GENOMIC DNA]</scope>
    <source>
        <strain evidence="23 24">CBS 102226</strain>
    </source>
</reference>
<comment type="function">
    <text evidence="16">Phosphoribosylformylglycinamidine synthase involved in the purines biosynthetic pathway. Catalyzes the ATP-dependent conversion of formylglycinamide ribonucleotide (FGAR) and glutamine to yield formylglycinamidine ribonucleotide (FGAM) and glutamate.</text>
</comment>
<gene>
    <name evidence="23" type="ORF">Z520_03889</name>
</gene>
<dbReference type="FunFam" id="3.30.1330.10:FF:000005">
    <property type="entry name" value="Phosphoribosylformylglycinamidine synthase"/>
    <property type="match status" value="1"/>
</dbReference>
<evidence type="ECO:0000256" key="13">
    <source>
        <dbReference type="ARBA" id="ARBA00029823"/>
    </source>
</evidence>
<dbReference type="Gene3D" id="3.90.650.10">
    <property type="entry name" value="PurM-like C-terminal domain"/>
    <property type="match status" value="2"/>
</dbReference>
<dbReference type="InterPro" id="IPR040707">
    <property type="entry name" value="FGAR-AT_N"/>
</dbReference>
<dbReference type="InterPro" id="IPR036676">
    <property type="entry name" value="PurM-like_C_sf"/>
</dbReference>
<keyword evidence="11" id="KW-0460">Magnesium</keyword>
<dbReference type="Gene3D" id="3.30.1330.10">
    <property type="entry name" value="PurM-like, N-terminal domain"/>
    <property type="match status" value="2"/>
</dbReference>
<dbReference type="CDD" id="cd01740">
    <property type="entry name" value="GATase1_FGAR_AT"/>
    <property type="match status" value="1"/>
</dbReference>
<evidence type="ECO:0000256" key="17">
    <source>
        <dbReference type="ARBA" id="ARBA00071729"/>
    </source>
</evidence>
<feature type="domain" description="Phosphoribosylformylglycinamidine synthase linker" evidence="20">
    <location>
        <begin position="180"/>
        <end position="232"/>
    </location>
</feature>
<sequence>MEQLFLTFRGPPALSDFRCAALASKIGALGARAFEVYYVALKEKVTPEVQSALNRLLLGEDVGTGTGTKPMDSGDQQVTYYITPRTGTISPWSSKATNIAHVCGYEDTVKRIERGLVMTITFHANLPPFLSSFANELHDRMTEELSAHPPDLHAMFAEHVPAAAKPVPIHEHGTDARMLLNKANLELGLALDGPEIDYLIESFSLSGPLARNPYDIELFMFAQLNSEHCRHKQFNAQWIIDGEVKQRSLFEMIRSTQAKNPQSVISAYSDNAAVMEGFMGSHLSVDPETHEWNQVPEMVHYLAKVETHNHPTAVSPYPGSATGSGGEIRDEGSVGRGSKPKMGLCGFAVSDLLIPGFQQPWEWAIGKPNHIASSLDIMIEAPLGSSYFNNEFGRPCLTGYFRTLLARLPLEDNQSEMRGYHKPIMLAGGVGNVRPELAVKDPRHVASGFCVIVLGGPAMLIGLGGSAASSVSSGASSVDIDFASVQRGNAEVQRRVQEVINACNAMGLASPIKLIHDVGGGGLANALPEIVHDAGFGATFELREIDNADRGMSPMQIWCCEAQERYVVIVDQNDLPLIKRIANRERCGYSVVGKATVSESGEKRLILLDRESIDIPTPIDLPMSVLFGKPPRMTRVVDSRRLALPPFEASLTTYIPGIPVEGVLEEAVSRVLALPCVGSKSFLITIGDRSVGGLAVRDQMVGPWQVPVADVAVSATSLTAGIKTGEAMAMGERPMLALISPAASARMAVAEALLNLAAADLVGLSRVCCSANWMAATSHPGEGAALYEAVAAVAADLCPKLGISIPVGKDSLSMKMKWTDESKQKEVTAPLSLVVSAFGPTRNIHHTWTPTIQRPGDVGETALFLIDLAKNRKALGGSAIAQVFNQIGNLAPDVHDAHLLKSFFDVLGQLRGIVLAYHDRSDGGLFTTLAEMMFAGRCGLNITLDEVCNAEYMDTKSIIETLFNEELGAVFQVRERDQVEFCHAITDAGFPGSLVKKIGSVSNTQELIISHKSNTVYRNFRATLQQRWASTSHQIQRLRDNPICADSEHAAILDSSDPGLSYQLTFNPRDRPVPFPASRPQVAILREQGVNGHSEMAFAFLNAGFAAVDVHMTDLLAGRAHLANFVGLAACGGFSYGDVLGAGRGWAESVLRHHSLREQFQNFFARRDTFALGVCNGCQFLTRLRQLIPGADDWPIFTRNQSEQYEARVCEVEVLDHGSPSVFLHSMTGSKLPITTAHAEGYARCQSPGSEEALLEAGTVAVRYVDNYGKPTEKYPANPNGSPLGIAGVRTKDGKVLAMMPHPERTVLAGVASWIPRGKTEEWGNSGPWAQLFFNARRWVG</sequence>
<dbReference type="InterPro" id="IPR055181">
    <property type="entry name" value="FGAR-AT_PurM_N-like"/>
</dbReference>
<dbReference type="NCBIfam" id="NF003672">
    <property type="entry name" value="PRK05297.1"/>
    <property type="match status" value="1"/>
</dbReference>
<evidence type="ECO:0000256" key="2">
    <source>
        <dbReference type="ARBA" id="ARBA00004920"/>
    </source>
</evidence>
<comment type="similarity">
    <text evidence="3">In the N-terminal section; belongs to the FGAMS family.</text>
</comment>
<feature type="region of interest" description="Disordered" evidence="18">
    <location>
        <begin position="312"/>
        <end position="337"/>
    </location>
</feature>
<dbReference type="SUPFAM" id="SSF52317">
    <property type="entry name" value="Class I glutamine amidotransferase-like"/>
    <property type="match status" value="1"/>
</dbReference>
<dbReference type="HAMAP" id="MF_00419">
    <property type="entry name" value="PurL_1"/>
    <property type="match status" value="1"/>
</dbReference>
<evidence type="ECO:0000256" key="9">
    <source>
        <dbReference type="ARBA" id="ARBA00022755"/>
    </source>
</evidence>
<comment type="subcellular location">
    <subcellularLocation>
        <location evidence="1">Cytoplasm</location>
    </subcellularLocation>
</comment>
<dbReference type="OrthoDB" id="6666987at2759"/>
<evidence type="ECO:0000256" key="11">
    <source>
        <dbReference type="ARBA" id="ARBA00022842"/>
    </source>
</evidence>
<dbReference type="EMBL" id="KN848067">
    <property type="protein sequence ID" value="KIY00204.1"/>
    <property type="molecule type" value="Genomic_DNA"/>
</dbReference>
<dbReference type="GO" id="GO:0005524">
    <property type="term" value="F:ATP binding"/>
    <property type="evidence" value="ECO:0007669"/>
    <property type="project" value="UniProtKB-KW"/>
</dbReference>
<evidence type="ECO:0000256" key="4">
    <source>
        <dbReference type="ARBA" id="ARBA00012747"/>
    </source>
</evidence>
<dbReference type="NCBIfam" id="TIGR01735">
    <property type="entry name" value="FGAM_synt"/>
    <property type="match status" value="1"/>
</dbReference>
<evidence type="ECO:0000256" key="16">
    <source>
        <dbReference type="ARBA" id="ARBA00057317"/>
    </source>
</evidence>
<keyword evidence="5" id="KW-0963">Cytoplasm</keyword>
<dbReference type="SMART" id="SM01211">
    <property type="entry name" value="GATase_5"/>
    <property type="match status" value="1"/>
</dbReference>
<evidence type="ECO:0000259" key="19">
    <source>
        <dbReference type="Pfam" id="PF02769"/>
    </source>
</evidence>
<protein>
    <recommendedName>
        <fullName evidence="17">Phosphoribosylformylglycinamidine synthase</fullName>
        <ecNumber evidence="4">6.3.5.3</ecNumber>
    </recommendedName>
    <alternativeName>
        <fullName evidence="14">Formylglycinamide ribonucleotide amidotransferase</fullName>
    </alternativeName>
    <alternativeName>
        <fullName evidence="13">Formylglycinamide ribotide amidotransferase</fullName>
    </alternativeName>
</protein>
<dbReference type="EC" id="6.3.5.3" evidence="4"/>
<keyword evidence="24" id="KW-1185">Reference proteome</keyword>
<keyword evidence="8" id="KW-0547">Nucleotide-binding</keyword>
<evidence type="ECO:0000256" key="5">
    <source>
        <dbReference type="ARBA" id="ARBA00022490"/>
    </source>
</evidence>
<evidence type="ECO:0000313" key="23">
    <source>
        <dbReference type="EMBL" id="KIY00204.1"/>
    </source>
</evidence>
<keyword evidence="10" id="KW-0067">ATP-binding</keyword>
<feature type="domain" description="Phosphoribosylformylglycinamidine synthase N-terminal" evidence="21">
    <location>
        <begin position="36"/>
        <end position="156"/>
    </location>
</feature>
<evidence type="ECO:0000256" key="6">
    <source>
        <dbReference type="ARBA" id="ARBA00022598"/>
    </source>
</evidence>
<keyword evidence="12" id="KW-0315">Glutamine amidotransferase</keyword>
<dbReference type="Proteomes" id="UP000053411">
    <property type="component" value="Unassembled WGS sequence"/>
</dbReference>
<organism evidence="23 24">
    <name type="scientific">Fonsecaea multimorphosa CBS 102226</name>
    <dbReference type="NCBI Taxonomy" id="1442371"/>
    <lineage>
        <taxon>Eukaryota</taxon>
        <taxon>Fungi</taxon>
        <taxon>Dikarya</taxon>
        <taxon>Ascomycota</taxon>
        <taxon>Pezizomycotina</taxon>
        <taxon>Eurotiomycetes</taxon>
        <taxon>Chaetothyriomycetidae</taxon>
        <taxon>Chaetothyriales</taxon>
        <taxon>Herpotrichiellaceae</taxon>
        <taxon>Fonsecaea</taxon>
    </lineage>
</organism>
<evidence type="ECO:0000256" key="10">
    <source>
        <dbReference type="ARBA" id="ARBA00022840"/>
    </source>
</evidence>
<name>A0A0D2KTW5_9EURO</name>
<dbReference type="PANTHER" id="PTHR10099">
    <property type="entry name" value="PHOSPHORIBOSYLFORMYLGLYCINAMIDINE SYNTHASE"/>
    <property type="match status" value="1"/>
</dbReference>
<dbReference type="STRING" id="1442371.A0A0D2KTW5"/>
<feature type="domain" description="PurM-like C-terminal" evidence="19">
    <location>
        <begin position="874"/>
        <end position="1009"/>
    </location>
</feature>
<feature type="domain" description="FGAR-AT PurM N-terminal-like" evidence="22">
    <location>
        <begin position="679"/>
        <end position="839"/>
    </location>
</feature>
<dbReference type="VEuPathDB" id="FungiDB:Z520_03889"/>
<dbReference type="GO" id="GO:0005737">
    <property type="term" value="C:cytoplasm"/>
    <property type="evidence" value="ECO:0007669"/>
    <property type="project" value="UniProtKB-SubCell"/>
</dbReference>
<dbReference type="PANTHER" id="PTHR10099:SF1">
    <property type="entry name" value="PHOSPHORIBOSYLFORMYLGLYCINAMIDINE SYNTHASE"/>
    <property type="match status" value="1"/>
</dbReference>
<dbReference type="Gene3D" id="3.40.50.880">
    <property type="match status" value="1"/>
</dbReference>
<evidence type="ECO:0000259" key="21">
    <source>
        <dbReference type="Pfam" id="PF18076"/>
    </source>
</evidence>
<dbReference type="GO" id="GO:0006189">
    <property type="term" value="P:'de novo' IMP biosynthetic process"/>
    <property type="evidence" value="ECO:0007669"/>
    <property type="project" value="UniProtKB-UniPathway"/>
</dbReference>
<dbReference type="SUPFAM" id="SSF82697">
    <property type="entry name" value="PurS-like"/>
    <property type="match status" value="1"/>
</dbReference>
<keyword evidence="9" id="KW-0658">Purine biosynthesis</keyword>
<dbReference type="FunFam" id="3.40.50.880:FF:000008">
    <property type="entry name" value="Phosphoribosylformylglycinamidine synthase"/>
    <property type="match status" value="1"/>
</dbReference>
<dbReference type="PROSITE" id="PS51273">
    <property type="entry name" value="GATASE_TYPE_1"/>
    <property type="match status" value="1"/>
</dbReference>
<dbReference type="InterPro" id="IPR010918">
    <property type="entry name" value="PurM-like_C_dom"/>
</dbReference>
<feature type="domain" description="PurM-like C-terminal" evidence="19">
    <location>
        <begin position="450"/>
        <end position="600"/>
    </location>
</feature>
<evidence type="ECO:0000259" key="22">
    <source>
        <dbReference type="Pfam" id="PF22689"/>
    </source>
</evidence>
<evidence type="ECO:0000259" key="20">
    <source>
        <dbReference type="Pfam" id="PF18072"/>
    </source>
</evidence>
<evidence type="ECO:0000256" key="3">
    <source>
        <dbReference type="ARBA" id="ARBA00008608"/>
    </source>
</evidence>
<dbReference type="Pfam" id="PF13507">
    <property type="entry name" value="GATase_5"/>
    <property type="match status" value="1"/>
</dbReference>
<comment type="pathway">
    <text evidence="2">Purine metabolism; IMP biosynthesis via de novo pathway; 5-amino-1-(5-phospho-D-ribosyl)imidazole from N(2)-formyl-N(1)-(5-phospho-D-ribosyl)glycinamide: step 1/2.</text>
</comment>
<dbReference type="Pfam" id="PF18076">
    <property type="entry name" value="FGAR-AT_N"/>
    <property type="match status" value="1"/>
</dbReference>
<dbReference type="GeneID" id="27709635"/>
<evidence type="ECO:0000256" key="12">
    <source>
        <dbReference type="ARBA" id="ARBA00022962"/>
    </source>
</evidence>
<dbReference type="GO" id="GO:0004642">
    <property type="term" value="F:phosphoribosylformylglycinamidine synthase activity"/>
    <property type="evidence" value="ECO:0007669"/>
    <property type="project" value="UniProtKB-EC"/>
</dbReference>
<comment type="catalytic activity">
    <reaction evidence="15">
        <text>N(2)-formyl-N(1)-(5-phospho-beta-D-ribosyl)glycinamide + L-glutamine + ATP + H2O = 2-formamido-N(1)-(5-O-phospho-beta-D-ribosyl)acetamidine + L-glutamate + ADP + phosphate + H(+)</text>
        <dbReference type="Rhea" id="RHEA:17129"/>
        <dbReference type="ChEBI" id="CHEBI:15377"/>
        <dbReference type="ChEBI" id="CHEBI:15378"/>
        <dbReference type="ChEBI" id="CHEBI:29985"/>
        <dbReference type="ChEBI" id="CHEBI:30616"/>
        <dbReference type="ChEBI" id="CHEBI:43474"/>
        <dbReference type="ChEBI" id="CHEBI:58359"/>
        <dbReference type="ChEBI" id="CHEBI:147286"/>
        <dbReference type="ChEBI" id="CHEBI:147287"/>
        <dbReference type="ChEBI" id="CHEBI:456216"/>
        <dbReference type="EC" id="6.3.5.3"/>
    </reaction>
</comment>
<dbReference type="Gene3D" id="1.10.8.750">
    <property type="entry name" value="Phosphoribosylformylglycinamidine synthase, linker domain"/>
    <property type="match status" value="1"/>
</dbReference>
<evidence type="ECO:0000256" key="7">
    <source>
        <dbReference type="ARBA" id="ARBA00022723"/>
    </source>
</evidence>
<dbReference type="SUPFAM" id="SSF55326">
    <property type="entry name" value="PurM N-terminal domain-like"/>
    <property type="match status" value="2"/>
</dbReference>
<dbReference type="InterPro" id="IPR036604">
    <property type="entry name" value="PurS-like_sf"/>
</dbReference>
<dbReference type="Pfam" id="PF02769">
    <property type="entry name" value="AIRS_C"/>
    <property type="match status" value="2"/>
</dbReference>
<dbReference type="SUPFAM" id="SSF56042">
    <property type="entry name" value="PurM C-terminal domain-like"/>
    <property type="match status" value="2"/>
</dbReference>
<evidence type="ECO:0000256" key="14">
    <source>
        <dbReference type="ARBA" id="ARBA00032632"/>
    </source>
</evidence>
<keyword evidence="7" id="KW-0479">Metal-binding</keyword>
<dbReference type="FunFam" id="3.30.1330.10:FF:000002">
    <property type="entry name" value="Phosphoribosylformylglycinamidine synthase"/>
    <property type="match status" value="1"/>
</dbReference>
<dbReference type="InterPro" id="IPR041609">
    <property type="entry name" value="PurL_linker"/>
</dbReference>
<evidence type="ECO:0000256" key="8">
    <source>
        <dbReference type="ARBA" id="ARBA00022741"/>
    </source>
</evidence>
<dbReference type="SUPFAM" id="SSF109736">
    <property type="entry name" value="FGAM synthase PurL, linker domain"/>
    <property type="match status" value="1"/>
</dbReference>
<evidence type="ECO:0000256" key="18">
    <source>
        <dbReference type="SAM" id="MobiDB-lite"/>
    </source>
</evidence>
<dbReference type="InterPro" id="IPR029062">
    <property type="entry name" value="Class_I_gatase-like"/>
</dbReference>
<dbReference type="InterPro" id="IPR010073">
    <property type="entry name" value="PurL_large"/>
</dbReference>
<evidence type="ECO:0000313" key="24">
    <source>
        <dbReference type="Proteomes" id="UP000053411"/>
    </source>
</evidence>
<dbReference type="RefSeq" id="XP_016634326.1">
    <property type="nucleotide sequence ID" value="XM_016774399.1"/>
</dbReference>
<keyword evidence="6" id="KW-0436">Ligase</keyword>
<dbReference type="GO" id="GO:0046872">
    <property type="term" value="F:metal ion binding"/>
    <property type="evidence" value="ECO:0007669"/>
    <property type="project" value="UniProtKB-KW"/>
</dbReference>
<evidence type="ECO:0000256" key="15">
    <source>
        <dbReference type="ARBA" id="ARBA00052585"/>
    </source>
</evidence>
<dbReference type="UniPathway" id="UPA00074">
    <property type="reaction ID" value="UER00128"/>
</dbReference>
<dbReference type="InterPro" id="IPR036921">
    <property type="entry name" value="PurM-like_N_sf"/>
</dbReference>
<dbReference type="CDD" id="cd02204">
    <property type="entry name" value="PurL_repeat2"/>
    <property type="match status" value="1"/>
</dbReference>
<dbReference type="Pfam" id="PF18072">
    <property type="entry name" value="FGAR-AT_linker"/>
    <property type="match status" value="1"/>
</dbReference>
<proteinExistence type="inferred from homology"/>
<evidence type="ECO:0000256" key="1">
    <source>
        <dbReference type="ARBA" id="ARBA00004496"/>
    </source>
</evidence>
<dbReference type="Pfam" id="PF22689">
    <property type="entry name" value="FGAR-AT_PurM_N-like"/>
    <property type="match status" value="1"/>
</dbReference>
<accession>A0A0D2KTW5</accession>